<reference evidence="1 2" key="1">
    <citation type="submission" date="2018-11" db="EMBL/GenBank/DDBJ databases">
        <authorList>
            <consortium name="Pathogen Informatics"/>
        </authorList>
    </citation>
    <scope>NUCLEOTIDE SEQUENCE [LARGE SCALE GENOMIC DNA]</scope>
</reference>
<name>A0A183GPC9_HELPZ</name>
<accession>A0A183GPC9</accession>
<protein>
    <submittedName>
        <fullName evidence="1 3">Uncharacterized protein</fullName>
    </submittedName>
</protein>
<keyword evidence="2" id="KW-1185">Reference proteome</keyword>
<gene>
    <name evidence="1" type="ORF">HPBE_LOCUS24548</name>
</gene>
<dbReference type="AlphaFoldDB" id="A0A183GPC9"/>
<sequence>MMHMKPRPQTAVEIDGNPSRDQEFVEIQLPHRDVLGQVIDRSNFDGSWLSCPRLSEVSTVDAAVIALE</sequence>
<evidence type="ECO:0000313" key="1">
    <source>
        <dbReference type="EMBL" id="VDP45794.1"/>
    </source>
</evidence>
<accession>A0A3P8ELR4</accession>
<dbReference type="EMBL" id="UZAH01036492">
    <property type="protein sequence ID" value="VDP45794.1"/>
    <property type="molecule type" value="Genomic_DNA"/>
</dbReference>
<dbReference type="Proteomes" id="UP000050761">
    <property type="component" value="Unassembled WGS sequence"/>
</dbReference>
<evidence type="ECO:0000313" key="3">
    <source>
        <dbReference type="WBParaSite" id="HPBE_0002454901-mRNA-1"/>
    </source>
</evidence>
<proteinExistence type="predicted"/>
<reference evidence="3" key="2">
    <citation type="submission" date="2019-09" db="UniProtKB">
        <authorList>
            <consortium name="WormBaseParasite"/>
        </authorList>
    </citation>
    <scope>IDENTIFICATION</scope>
</reference>
<organism evidence="2 3">
    <name type="scientific">Heligmosomoides polygyrus</name>
    <name type="common">Parasitic roundworm</name>
    <dbReference type="NCBI Taxonomy" id="6339"/>
    <lineage>
        <taxon>Eukaryota</taxon>
        <taxon>Metazoa</taxon>
        <taxon>Ecdysozoa</taxon>
        <taxon>Nematoda</taxon>
        <taxon>Chromadorea</taxon>
        <taxon>Rhabditida</taxon>
        <taxon>Rhabditina</taxon>
        <taxon>Rhabditomorpha</taxon>
        <taxon>Strongyloidea</taxon>
        <taxon>Heligmosomidae</taxon>
        <taxon>Heligmosomoides</taxon>
    </lineage>
</organism>
<dbReference type="WBParaSite" id="HPBE_0002454901-mRNA-1">
    <property type="protein sequence ID" value="HPBE_0002454901-mRNA-1"/>
    <property type="gene ID" value="HPBE_0002454901"/>
</dbReference>
<evidence type="ECO:0000313" key="2">
    <source>
        <dbReference type="Proteomes" id="UP000050761"/>
    </source>
</evidence>